<evidence type="ECO:0000313" key="2">
    <source>
        <dbReference type="EMBL" id="MBW81003.1"/>
    </source>
</evidence>
<feature type="transmembrane region" description="Helical" evidence="1">
    <location>
        <begin position="7"/>
        <end position="29"/>
    </location>
</feature>
<protein>
    <submittedName>
        <fullName evidence="2">Uncharacterized protein</fullName>
    </submittedName>
</protein>
<sequence>MCPHTRRWVFSLCLNCRLFIFGFIGMMVFPKSPSFHSS</sequence>
<reference evidence="2" key="1">
    <citation type="submission" date="2018-02" db="EMBL/GenBank/DDBJ databases">
        <title>Rhizophora mucronata_Transcriptome.</title>
        <authorList>
            <person name="Meera S.P."/>
            <person name="Sreeshan A."/>
            <person name="Augustine A."/>
        </authorList>
    </citation>
    <scope>NUCLEOTIDE SEQUENCE</scope>
    <source>
        <tissue evidence="2">Leaf</tissue>
    </source>
</reference>
<accession>A0A2P2IIE5</accession>
<name>A0A2P2IIE5_RHIMU</name>
<keyword evidence="1" id="KW-1133">Transmembrane helix</keyword>
<proteinExistence type="predicted"/>
<organism evidence="2">
    <name type="scientific">Rhizophora mucronata</name>
    <name type="common">Asiatic mangrove</name>
    <dbReference type="NCBI Taxonomy" id="61149"/>
    <lineage>
        <taxon>Eukaryota</taxon>
        <taxon>Viridiplantae</taxon>
        <taxon>Streptophyta</taxon>
        <taxon>Embryophyta</taxon>
        <taxon>Tracheophyta</taxon>
        <taxon>Spermatophyta</taxon>
        <taxon>Magnoliopsida</taxon>
        <taxon>eudicotyledons</taxon>
        <taxon>Gunneridae</taxon>
        <taxon>Pentapetalae</taxon>
        <taxon>rosids</taxon>
        <taxon>fabids</taxon>
        <taxon>Malpighiales</taxon>
        <taxon>Rhizophoraceae</taxon>
        <taxon>Rhizophora</taxon>
    </lineage>
</organism>
<dbReference type="EMBL" id="GGEC01000520">
    <property type="protein sequence ID" value="MBW81003.1"/>
    <property type="molecule type" value="Transcribed_RNA"/>
</dbReference>
<keyword evidence="1" id="KW-0812">Transmembrane</keyword>
<evidence type="ECO:0000256" key="1">
    <source>
        <dbReference type="SAM" id="Phobius"/>
    </source>
</evidence>
<keyword evidence="1" id="KW-0472">Membrane</keyword>
<dbReference type="AlphaFoldDB" id="A0A2P2IIE5"/>